<dbReference type="Proteomes" id="UP000594262">
    <property type="component" value="Unplaced"/>
</dbReference>
<proteinExistence type="predicted"/>
<evidence type="ECO:0000256" key="10">
    <source>
        <dbReference type="ARBA" id="ARBA00022801"/>
    </source>
</evidence>
<dbReference type="Pfam" id="PF00629">
    <property type="entry name" value="MAM"/>
    <property type="match status" value="1"/>
</dbReference>
<feature type="domain" description="Peptidase M12B" evidence="19">
    <location>
        <begin position="271"/>
        <end position="458"/>
    </location>
</feature>
<keyword evidence="8 17" id="KW-0732">Signal</keyword>
<feature type="chain" id="PRO_5029760501" evidence="17">
    <location>
        <begin position="23"/>
        <end position="1202"/>
    </location>
</feature>
<dbReference type="GO" id="GO:0006508">
    <property type="term" value="P:proteolysis"/>
    <property type="evidence" value="ECO:0007669"/>
    <property type="project" value="UniProtKB-KW"/>
</dbReference>
<feature type="signal peptide" evidence="17">
    <location>
        <begin position="1"/>
        <end position="22"/>
    </location>
</feature>
<dbReference type="GO" id="GO:0016020">
    <property type="term" value="C:membrane"/>
    <property type="evidence" value="ECO:0007669"/>
    <property type="project" value="UniProtKB-SubCell"/>
</dbReference>
<evidence type="ECO:0000256" key="5">
    <source>
        <dbReference type="ARBA" id="ARBA00022670"/>
    </source>
</evidence>
<dbReference type="InterPro" id="IPR045371">
    <property type="entry name" value="ADAMTS_CR_3"/>
</dbReference>
<dbReference type="AlphaFoldDB" id="A0A7M5UR40"/>
<dbReference type="Gene3D" id="3.40.390.10">
    <property type="entry name" value="Collagenase (Catalytic Domain)"/>
    <property type="match status" value="1"/>
</dbReference>
<dbReference type="Gene3D" id="2.60.120.200">
    <property type="match status" value="1"/>
</dbReference>
<dbReference type="PROSITE" id="PS50215">
    <property type="entry name" value="ADAM_MEPRO"/>
    <property type="match status" value="1"/>
</dbReference>
<dbReference type="InterPro" id="IPR000884">
    <property type="entry name" value="TSP1_rpt"/>
</dbReference>
<keyword evidence="12" id="KW-1133">Transmembrane helix</keyword>
<keyword evidence="5" id="KW-0645">Protease</keyword>
<evidence type="ECO:0000256" key="9">
    <source>
        <dbReference type="ARBA" id="ARBA00022737"/>
    </source>
</evidence>
<evidence type="ECO:0000259" key="19">
    <source>
        <dbReference type="PROSITE" id="PS50215"/>
    </source>
</evidence>
<dbReference type="EnsemblMetazoa" id="CLYHEMT004366.1">
    <property type="protein sequence ID" value="CLYHEMP004366.1"/>
    <property type="gene ID" value="CLYHEMG004366"/>
</dbReference>
<evidence type="ECO:0000256" key="16">
    <source>
        <dbReference type="PROSITE-ProRule" id="PRU00276"/>
    </source>
</evidence>
<dbReference type="PANTHER" id="PTHR13723:SF281">
    <property type="entry name" value="PAPILIN"/>
    <property type="match status" value="1"/>
</dbReference>
<evidence type="ECO:0000259" key="20">
    <source>
        <dbReference type="PROSITE" id="PS50900"/>
    </source>
</evidence>
<dbReference type="Gene3D" id="2.60.120.830">
    <property type="match status" value="1"/>
</dbReference>
<dbReference type="GO" id="GO:0030198">
    <property type="term" value="P:extracellular matrix organization"/>
    <property type="evidence" value="ECO:0007669"/>
    <property type="project" value="TreeGrafter"/>
</dbReference>
<dbReference type="SMART" id="SM00137">
    <property type="entry name" value="MAM"/>
    <property type="match status" value="1"/>
</dbReference>
<dbReference type="InterPro" id="IPR000998">
    <property type="entry name" value="MAM_dom"/>
</dbReference>
<dbReference type="InterPro" id="IPR006586">
    <property type="entry name" value="ADAM_Cys-rich"/>
</dbReference>
<evidence type="ECO:0000256" key="1">
    <source>
        <dbReference type="ARBA" id="ARBA00004167"/>
    </source>
</evidence>
<comment type="caution">
    <text evidence="16">Lacks conserved residue(s) required for the propagation of feature annotation.</text>
</comment>
<dbReference type="InterPro" id="IPR024079">
    <property type="entry name" value="MetalloPept_cat_dom_sf"/>
</dbReference>
<dbReference type="Gene3D" id="2.20.100.10">
    <property type="entry name" value="Thrombospondin type-1 (TSP1) repeat"/>
    <property type="match status" value="2"/>
</dbReference>
<feature type="domain" description="PLAC" evidence="20">
    <location>
        <begin position="1146"/>
        <end position="1183"/>
    </location>
</feature>
<evidence type="ECO:0000256" key="8">
    <source>
        <dbReference type="ARBA" id="ARBA00022729"/>
    </source>
</evidence>
<evidence type="ECO:0000256" key="11">
    <source>
        <dbReference type="ARBA" id="ARBA00022833"/>
    </source>
</evidence>
<feature type="active site" evidence="16">
    <location>
        <position position="407"/>
    </location>
</feature>
<reference evidence="21" key="1">
    <citation type="submission" date="2021-01" db="UniProtKB">
        <authorList>
            <consortium name="EnsemblMetazoa"/>
        </authorList>
    </citation>
    <scope>IDENTIFICATION</scope>
</reference>
<name>A0A7M5UR40_9CNID</name>
<evidence type="ECO:0000256" key="6">
    <source>
        <dbReference type="ARBA" id="ARBA00022692"/>
    </source>
</evidence>
<dbReference type="PROSITE" id="PS50900">
    <property type="entry name" value="PLAC"/>
    <property type="match status" value="1"/>
</dbReference>
<keyword evidence="22" id="KW-1185">Reference proteome</keyword>
<keyword evidence="4" id="KW-0272">Extracellular matrix</keyword>
<keyword evidence="3" id="KW-0964">Secreted</keyword>
<evidence type="ECO:0000256" key="3">
    <source>
        <dbReference type="ARBA" id="ARBA00022525"/>
    </source>
</evidence>
<evidence type="ECO:0000256" key="4">
    <source>
        <dbReference type="ARBA" id="ARBA00022530"/>
    </source>
</evidence>
<protein>
    <submittedName>
        <fullName evidence="21">Uncharacterized protein</fullName>
    </submittedName>
</protein>
<evidence type="ECO:0000313" key="22">
    <source>
        <dbReference type="Proteomes" id="UP000594262"/>
    </source>
</evidence>
<dbReference type="Pfam" id="PF00090">
    <property type="entry name" value="TSP_1"/>
    <property type="match status" value="1"/>
</dbReference>
<dbReference type="SUPFAM" id="SSF55486">
    <property type="entry name" value="Metalloproteases ('zincins'), catalytic domain"/>
    <property type="match status" value="1"/>
</dbReference>
<dbReference type="Pfam" id="PF01421">
    <property type="entry name" value="Reprolysin"/>
    <property type="match status" value="1"/>
</dbReference>
<dbReference type="Pfam" id="PF17771">
    <property type="entry name" value="ADAMTS_CR_2"/>
    <property type="match status" value="1"/>
</dbReference>
<dbReference type="Gene3D" id="3.40.1620.60">
    <property type="match status" value="1"/>
</dbReference>
<evidence type="ECO:0000256" key="2">
    <source>
        <dbReference type="ARBA" id="ARBA00004498"/>
    </source>
</evidence>
<comment type="subcellular location">
    <subcellularLocation>
        <location evidence="1">Membrane</location>
        <topology evidence="1">Single-pass membrane protein</topology>
    </subcellularLocation>
    <subcellularLocation>
        <location evidence="2">Secreted</location>
        <location evidence="2">Extracellular space</location>
        <location evidence="2">Extracellular matrix</location>
    </subcellularLocation>
</comment>
<feature type="domain" description="MAM" evidence="18">
    <location>
        <begin position="654"/>
        <end position="814"/>
    </location>
</feature>
<dbReference type="Pfam" id="PF19236">
    <property type="entry name" value="ADAMTS_CR_3"/>
    <property type="match status" value="1"/>
</dbReference>
<keyword evidence="9" id="KW-0677">Repeat</keyword>
<accession>A0A7M5UR40</accession>
<keyword evidence="12" id="KW-0472">Membrane</keyword>
<evidence type="ECO:0000256" key="13">
    <source>
        <dbReference type="ARBA" id="ARBA00023049"/>
    </source>
</evidence>
<dbReference type="OrthoDB" id="5855429at2759"/>
<dbReference type="GO" id="GO:0004222">
    <property type="term" value="F:metalloendopeptidase activity"/>
    <property type="evidence" value="ECO:0007669"/>
    <property type="project" value="InterPro"/>
</dbReference>
<evidence type="ECO:0000259" key="18">
    <source>
        <dbReference type="PROSITE" id="PS50060"/>
    </source>
</evidence>
<keyword evidence="13" id="KW-0482">Metalloprotease</keyword>
<evidence type="ECO:0000256" key="14">
    <source>
        <dbReference type="ARBA" id="ARBA00023157"/>
    </source>
</evidence>
<dbReference type="InterPro" id="IPR041645">
    <property type="entry name" value="ADAMTS_CR_2"/>
</dbReference>
<dbReference type="Pfam" id="PF19030">
    <property type="entry name" value="TSP1_ADAMTS"/>
    <property type="match status" value="2"/>
</dbReference>
<dbReference type="InterPro" id="IPR050439">
    <property type="entry name" value="ADAMTS_ADAMTS-like"/>
</dbReference>
<evidence type="ECO:0000256" key="15">
    <source>
        <dbReference type="ARBA" id="ARBA00023180"/>
    </source>
</evidence>
<keyword evidence="7 16" id="KW-0479">Metal-binding</keyword>
<dbReference type="SUPFAM" id="SSF82895">
    <property type="entry name" value="TSP-1 type 1 repeat"/>
    <property type="match status" value="2"/>
</dbReference>
<feature type="binding site" evidence="16">
    <location>
        <position position="406"/>
    </location>
    <ligand>
        <name>Zn(2+)</name>
        <dbReference type="ChEBI" id="CHEBI:29105"/>
        <note>catalytic</note>
    </ligand>
</feature>
<dbReference type="PROSITE" id="PS50060">
    <property type="entry name" value="MAM_2"/>
    <property type="match status" value="1"/>
</dbReference>
<keyword evidence="15" id="KW-0325">Glycoprotein</keyword>
<dbReference type="GO" id="GO:0046872">
    <property type="term" value="F:metal ion binding"/>
    <property type="evidence" value="ECO:0007669"/>
    <property type="project" value="UniProtKB-KW"/>
</dbReference>
<feature type="binding site" evidence="16">
    <location>
        <position position="410"/>
    </location>
    <ligand>
        <name>Zn(2+)</name>
        <dbReference type="ChEBI" id="CHEBI:29105"/>
        <note>catalytic</note>
    </ligand>
</feature>
<dbReference type="InterPro" id="IPR036383">
    <property type="entry name" value="TSP1_rpt_sf"/>
</dbReference>
<dbReference type="PANTHER" id="PTHR13723">
    <property type="entry name" value="ADAMTS A DISINTEGRIN AND METALLOPROTEASE WITH THROMBOSPONDIN MOTIFS PROTEASE"/>
    <property type="match status" value="1"/>
</dbReference>
<evidence type="ECO:0000256" key="12">
    <source>
        <dbReference type="ARBA" id="ARBA00022989"/>
    </source>
</evidence>
<dbReference type="PROSITE" id="PS50092">
    <property type="entry name" value="TSP1"/>
    <property type="match status" value="1"/>
</dbReference>
<dbReference type="SMART" id="SM00209">
    <property type="entry name" value="TSP1"/>
    <property type="match status" value="2"/>
</dbReference>
<dbReference type="InterPro" id="IPR013320">
    <property type="entry name" value="ConA-like_dom_sf"/>
</dbReference>
<keyword evidence="14" id="KW-1015">Disulfide bond</keyword>
<sequence length="1202" mass="137520">MELKTYWKLISLCFMAAVHIQAEDLIETFQDVSVIVLPTNIYYATSKKDILELTFQVQNGDTVYHFNLRTRHDKILEDDSCFMEGFVYAKELQTVEMTVCNGIIGTFNRNSTKASMIMPLFNENEEVTIDRLSVTPHVITTINAEDELPVYSTFISNEIVKGGRTRSARGIEMATIVPINRAEGVVYMYYMNPSTHKRQYFSRLRNNEKNFIRTVVGTTWLAYDENQNPLLLNNNYNLLILPKHLQDNFDVLITSTKQKKTKSTYRRMTPRFVKIHVTADDSFMKKHADKESAVKYINSLIKGTNLVFRDKSLDASFHVILEGINYVKNREVKIQSKDPKKSLKDACRIMYDKKKELGLDFHFGLFLTRRNFGYSGFTPLYRMCVNYKSCALAFDSGIRTSFIIAHEIGHSVGIAHDGDHNECGVDVAHGSVMAPQVHSRFDRFFWSNCSRRQIHQNIRYFSCLLKEKPPKINTSALDLPGVTHNLDGQCKYTFGRKYSGCLGIRSPDQYCRFLFCRVPNQKNRCSYLSLPPVDGTICAKNQWCVKGKCIPFGRLTPTPVDGGFSKWSAWSSCTTRCGPGVSKRYRKCDSPRPIFGGKPCNGSKTEWKMCEDYTPCHIHKTFEDQRDDSCYAFGTGWKWFRPSDISRRLRNLSFDLNFENGFGSWTHAPNTTTKWQLHQGATQTPETGPSVDHTFGNKTGKYMYFESSYPRLKGDNAMLVSPTILTPASCVRMYFHMLGKRIGTLKILQLDVNNTVISVLWKRSSSAGKYWYNIQFDVFYHKEYKIGIEATRGSSYLSDFAIDDIEITPGQCLDRRAEPTLDDTSPCRLYCRHPQKNYLQIGKDVSDGLKCSSTSSNICVDGKCQRLGCDGLIGSDKQYDKCGICGGKNIDYNCVHQEFNMQVQLTKLSQPILKVPEIASGFVITKTTPSDVKLAMKDNVKRSTYYYGHYPRTGYDWYYFTINKTTLRYEIPYNRTERVYIDKANGMDAEVQLISPGPRLNKTSINLTYKFYIPIGLNLTNDVYSWIMKGWTECSAPCNGGTKEAQYHCLNLRTNEEVASGNCSSESVKLLPKLMACNIHKCVTKYEYGYTRWGRCDRCGQIGSKSRTVFCLKKKEGEKSIKVNDTLCSKVAKPSTQMKCFRYCPKIRKCIEKSRMCPRLFKQGYCSYRTVQTLCCKTCIPQTSNELGSRKSKSRSKSRSRN</sequence>
<keyword evidence="6" id="KW-0812">Transmembrane</keyword>
<keyword evidence="10" id="KW-0378">Hydrolase</keyword>
<organism evidence="21 22">
    <name type="scientific">Clytia hemisphaerica</name>
    <dbReference type="NCBI Taxonomy" id="252671"/>
    <lineage>
        <taxon>Eukaryota</taxon>
        <taxon>Metazoa</taxon>
        <taxon>Cnidaria</taxon>
        <taxon>Hydrozoa</taxon>
        <taxon>Hydroidolina</taxon>
        <taxon>Leptothecata</taxon>
        <taxon>Obeliida</taxon>
        <taxon>Clytiidae</taxon>
        <taxon>Clytia</taxon>
    </lineage>
</organism>
<evidence type="ECO:0000256" key="7">
    <source>
        <dbReference type="ARBA" id="ARBA00022723"/>
    </source>
</evidence>
<evidence type="ECO:0000256" key="17">
    <source>
        <dbReference type="SAM" id="SignalP"/>
    </source>
</evidence>
<evidence type="ECO:0000313" key="21">
    <source>
        <dbReference type="EnsemblMetazoa" id="CLYHEMP004366.1"/>
    </source>
</evidence>
<dbReference type="FunFam" id="2.20.100.10:FF:000007">
    <property type="entry name" value="Thrombospondin 1"/>
    <property type="match status" value="1"/>
</dbReference>
<dbReference type="InterPro" id="IPR010909">
    <property type="entry name" value="PLAC"/>
</dbReference>
<keyword evidence="11 16" id="KW-0862">Zinc</keyword>
<dbReference type="SUPFAM" id="SSF49899">
    <property type="entry name" value="Concanavalin A-like lectins/glucanases"/>
    <property type="match status" value="1"/>
</dbReference>
<feature type="binding site" evidence="16">
    <location>
        <position position="416"/>
    </location>
    <ligand>
        <name>Zn(2+)</name>
        <dbReference type="ChEBI" id="CHEBI:29105"/>
        <note>catalytic</note>
    </ligand>
</feature>
<dbReference type="InterPro" id="IPR001590">
    <property type="entry name" value="Peptidase_M12B"/>
</dbReference>
<dbReference type="CDD" id="cd06263">
    <property type="entry name" value="MAM"/>
    <property type="match status" value="1"/>
</dbReference>
<dbReference type="GO" id="GO:0031012">
    <property type="term" value="C:extracellular matrix"/>
    <property type="evidence" value="ECO:0007669"/>
    <property type="project" value="TreeGrafter"/>
</dbReference>
<dbReference type="SMART" id="SM00608">
    <property type="entry name" value="ACR"/>
    <property type="match status" value="1"/>
</dbReference>